<dbReference type="RefSeq" id="WP_099124579.1">
    <property type="nucleotide sequence ID" value="NZ_CAWNRH010000002.1"/>
</dbReference>
<keyword evidence="1" id="KW-0808">Transferase</keyword>
<dbReference type="AlphaFoldDB" id="A0A2D0KS71"/>
<dbReference type="InterPro" id="IPR001451">
    <property type="entry name" value="Hexapep"/>
</dbReference>
<dbReference type="GO" id="GO:0016747">
    <property type="term" value="F:acyltransferase activity, transferring groups other than amino-acyl groups"/>
    <property type="evidence" value="ECO:0007669"/>
    <property type="project" value="UniProtKB-ARBA"/>
</dbReference>
<protein>
    <submittedName>
        <fullName evidence="4">Exopolysaccharide biosynthesis protein</fullName>
    </submittedName>
</protein>
<dbReference type="PANTHER" id="PTHR23416">
    <property type="entry name" value="SIALIC ACID SYNTHASE-RELATED"/>
    <property type="match status" value="1"/>
</dbReference>
<dbReference type="InterPro" id="IPR051159">
    <property type="entry name" value="Hexapeptide_acetyltransf"/>
</dbReference>
<name>A0A2D0KS71_9GAMM</name>
<evidence type="ECO:0000313" key="5">
    <source>
        <dbReference type="Proteomes" id="UP000222366"/>
    </source>
</evidence>
<evidence type="ECO:0000256" key="3">
    <source>
        <dbReference type="ARBA" id="ARBA00023315"/>
    </source>
</evidence>
<reference evidence="4 5" key="1">
    <citation type="journal article" date="2017" name="Nat. Microbiol.">
        <title>Natural product diversity associated with the nematode symbionts Photorhabdus and Xenorhabdus.</title>
        <authorList>
            <person name="Tobias N.J."/>
            <person name="Wolff H."/>
            <person name="Djahanschiri B."/>
            <person name="Grundmann F."/>
            <person name="Kronenwerth M."/>
            <person name="Shi Y.M."/>
            <person name="Simonyi S."/>
            <person name="Grun P."/>
            <person name="Shapiro-Ilan D."/>
            <person name="Pidot S.J."/>
            <person name="Stinear T.P."/>
            <person name="Ebersberger I."/>
            <person name="Bode H.B."/>
        </authorList>
    </citation>
    <scope>NUCLEOTIDE SEQUENCE [LARGE SCALE GENOMIC DNA]</scope>
    <source>
        <strain evidence="4 5">DSM 17904</strain>
    </source>
</reference>
<dbReference type="InterPro" id="IPR018357">
    <property type="entry name" value="Hexapep_transf_CS"/>
</dbReference>
<gene>
    <name evidence="4" type="ORF">Xsto_01443</name>
</gene>
<dbReference type="SUPFAM" id="SSF51161">
    <property type="entry name" value="Trimeric LpxA-like enzymes"/>
    <property type="match status" value="1"/>
</dbReference>
<dbReference type="Proteomes" id="UP000222366">
    <property type="component" value="Unassembled WGS sequence"/>
</dbReference>
<evidence type="ECO:0000256" key="1">
    <source>
        <dbReference type="ARBA" id="ARBA00022679"/>
    </source>
</evidence>
<dbReference type="Pfam" id="PF00132">
    <property type="entry name" value="Hexapep"/>
    <property type="match status" value="1"/>
</dbReference>
<dbReference type="PANTHER" id="PTHR23416:SF78">
    <property type="entry name" value="LIPOPOLYSACCHARIDE BIOSYNTHESIS O-ACETYL TRANSFERASE WBBJ-RELATED"/>
    <property type="match status" value="1"/>
</dbReference>
<dbReference type="Gene3D" id="2.160.10.10">
    <property type="entry name" value="Hexapeptide repeat proteins"/>
    <property type="match status" value="1"/>
</dbReference>
<sequence length="199" mass="22275">MSIFNKIKYHFKSDGLVFFIYKIRSRVVNKIFNSFYKYVYKKNISFYWSDIKIINYCCMKIGDNFQAGRSCWLEAVNNSSELIIGDNVVIADWVHIAALNKVTISSGCLMGSKVFITDHFHGKTTDISIHSLPPNDRQPYSKGPVFIDENVWIGDGVAILPNVKIGRGSIIGSNSVVTKDIPPYSIAVGIPAKVIQSSN</sequence>
<comment type="caution">
    <text evidence="4">The sequence shown here is derived from an EMBL/GenBank/DDBJ whole genome shotgun (WGS) entry which is preliminary data.</text>
</comment>
<evidence type="ECO:0000313" key="4">
    <source>
        <dbReference type="EMBL" id="PHM66218.1"/>
    </source>
</evidence>
<evidence type="ECO:0000256" key="2">
    <source>
        <dbReference type="ARBA" id="ARBA00022737"/>
    </source>
</evidence>
<dbReference type="PROSITE" id="PS00101">
    <property type="entry name" value="HEXAPEP_TRANSFERASES"/>
    <property type="match status" value="1"/>
</dbReference>
<keyword evidence="3" id="KW-0012">Acyltransferase</keyword>
<dbReference type="EMBL" id="NJAJ01000010">
    <property type="protein sequence ID" value="PHM66218.1"/>
    <property type="molecule type" value="Genomic_DNA"/>
</dbReference>
<dbReference type="InterPro" id="IPR011004">
    <property type="entry name" value="Trimer_LpxA-like_sf"/>
</dbReference>
<proteinExistence type="predicted"/>
<keyword evidence="2" id="KW-0677">Repeat</keyword>
<organism evidence="4 5">
    <name type="scientific">Xenorhabdus stockiae</name>
    <dbReference type="NCBI Taxonomy" id="351614"/>
    <lineage>
        <taxon>Bacteria</taxon>
        <taxon>Pseudomonadati</taxon>
        <taxon>Pseudomonadota</taxon>
        <taxon>Gammaproteobacteria</taxon>
        <taxon>Enterobacterales</taxon>
        <taxon>Morganellaceae</taxon>
        <taxon>Xenorhabdus</taxon>
    </lineage>
</organism>
<dbReference type="CDD" id="cd04647">
    <property type="entry name" value="LbH_MAT_like"/>
    <property type="match status" value="1"/>
</dbReference>
<accession>A0A2D0KS71</accession>
<keyword evidence="5" id="KW-1185">Reference proteome</keyword>